<dbReference type="PRINTS" id="PR00775">
    <property type="entry name" value="HEATSHOCK90"/>
</dbReference>
<dbReference type="GO" id="GO:0016887">
    <property type="term" value="F:ATP hydrolysis activity"/>
    <property type="evidence" value="ECO:0007669"/>
    <property type="project" value="InterPro"/>
</dbReference>
<comment type="similarity">
    <text evidence="3">Belongs to the heat shock protein 90 family.</text>
</comment>
<dbReference type="InterPro" id="IPR037196">
    <property type="entry name" value="HSP90_C"/>
</dbReference>
<dbReference type="GO" id="GO:0005759">
    <property type="term" value="C:mitochondrial matrix"/>
    <property type="evidence" value="ECO:0007669"/>
    <property type="project" value="UniProtKB-SubCell"/>
</dbReference>
<keyword evidence="5 18" id="KW-0547">Nucleotide-binding</keyword>
<dbReference type="Gene3D" id="3.30.565.10">
    <property type="entry name" value="Histidine kinase-like ATPase, C-terminal domain"/>
    <property type="match status" value="1"/>
</dbReference>
<feature type="binding site" evidence="18">
    <location>
        <begin position="204"/>
        <end position="209"/>
    </location>
    <ligand>
        <name>ATP</name>
        <dbReference type="ChEBI" id="CHEBI:30616"/>
    </ligand>
</feature>
<dbReference type="GO" id="GO:0051082">
    <property type="term" value="F:unfolded protein binding"/>
    <property type="evidence" value="ECO:0007669"/>
    <property type="project" value="InterPro"/>
</dbReference>
<sequence>MSSAALHVVKLTRVPGNRLLWTLARPTTHQTRPSTTCVPVSKLPMVATKKKNLPSSLYRAFSTVAKESEEYHNIIQNSEKASTESEKHDFQAETRMLLDIVAKSLYSDKDIFVRELISNASDALEKFRYLRLTELADNAEAQEAPLEIHIATDKQNRTFTIQDTGIGMTREEMISCLGTIARSGSKEFLKENLGKGNTDSIIGQFGVGFYSAFMVADKVEVFSKSRKSDKAYKWTSDGDGSYEITEAEGVQEGTKIVLHLKVDSREFSDEDKVREIIRKFSNFVGSPIYCNGKKANQLQAIWLMDPKEVTKDMHNEFYRFTSGAYDSPRFTLHFKTDVPLQLSTLLYVPESKPGMFEMSRDTESGVALYSRKVLIKQKAEILPKWLRFVKGCVDSEDIPLNLSRELLQDSALIRKIRSLITSKLVRLLQDSMKKEASSYEEFYTNYNVFLKEGILASNEQAEKEDIAKLLLFESSTLEPGKKTSITDYLGRMKEGQKDIYYLAAPSRQLAENSPYFEGVKKKDVEVLFCYQPYDELVLVQLRNFKSKAVISVEKEMRRDAETEPATTESMKQLSEWLKTTLQPRVHKVKITGRLSEHPCLISVEEMAAARHFVKTSLSQFSEDDRYKLLEPTLELNPTHSIIVKLTALKDSNPQLAKKLAEQLFYNAMVSAGLVDDPRTVTAGLNSLLNELLQKH</sequence>
<proteinExistence type="evidence at transcript level"/>
<evidence type="ECO:0000256" key="16">
    <source>
        <dbReference type="ARBA" id="ARBA00076190"/>
    </source>
</evidence>
<dbReference type="InterPro" id="IPR020575">
    <property type="entry name" value="Hsp90_N"/>
</dbReference>
<feature type="binding site" evidence="18">
    <location>
        <position position="119"/>
    </location>
    <ligand>
        <name>ATP</name>
        <dbReference type="ChEBI" id="CHEBI:30616"/>
    </ligand>
</feature>
<dbReference type="Gene3D" id="3.30.230.80">
    <property type="match status" value="1"/>
</dbReference>
<evidence type="ECO:0000256" key="1">
    <source>
        <dbReference type="ARBA" id="ARBA00004273"/>
    </source>
</evidence>
<dbReference type="PANTHER" id="PTHR11528">
    <property type="entry name" value="HEAT SHOCK PROTEIN 90 FAMILY MEMBER"/>
    <property type="match status" value="1"/>
</dbReference>
<dbReference type="SUPFAM" id="SSF110942">
    <property type="entry name" value="HSP90 C-terminal domain"/>
    <property type="match status" value="1"/>
</dbReference>
<evidence type="ECO:0000256" key="3">
    <source>
        <dbReference type="ARBA" id="ARBA00008239"/>
    </source>
</evidence>
<keyword evidence="11" id="KW-0472">Membrane</keyword>
<evidence type="ECO:0000256" key="12">
    <source>
        <dbReference type="ARBA" id="ARBA00023186"/>
    </source>
</evidence>
<comment type="subcellular location">
    <subcellularLocation>
        <location evidence="1">Mitochondrion inner membrane</location>
    </subcellularLocation>
    <subcellularLocation>
        <location evidence="2">Mitochondrion matrix</location>
    </subcellularLocation>
</comment>
<evidence type="ECO:0000256" key="17">
    <source>
        <dbReference type="ARBA" id="ARBA00080766"/>
    </source>
</evidence>
<evidence type="ECO:0000256" key="9">
    <source>
        <dbReference type="ARBA" id="ARBA00022990"/>
    </source>
</evidence>
<keyword evidence="8" id="KW-0809">Transit peptide</keyword>
<dbReference type="Pfam" id="PF00183">
    <property type="entry name" value="HSP90"/>
    <property type="match status" value="1"/>
</dbReference>
<dbReference type="FunFam" id="3.40.50.11260:FF:000004">
    <property type="entry name" value="Heat shock protein 75 mitochondrial"/>
    <property type="match status" value="1"/>
</dbReference>
<dbReference type="FunFam" id="3.30.230.80:FF:000004">
    <property type="entry name" value="Heat shock protein 75 kDa"/>
    <property type="match status" value="1"/>
</dbReference>
<dbReference type="EMBL" id="MF542316">
    <property type="protein sequence ID" value="AXZ96463.1"/>
    <property type="molecule type" value="mRNA"/>
</dbReference>
<dbReference type="NCBIfam" id="NF003555">
    <property type="entry name" value="PRK05218.1"/>
    <property type="match status" value="1"/>
</dbReference>
<evidence type="ECO:0000256" key="15">
    <source>
        <dbReference type="ARBA" id="ARBA00073018"/>
    </source>
</evidence>
<comment type="function">
    <text evidence="13">Chaperone that expresses an ATPase activity. Involved in maintaining mitochondrial function and polarization, downstream of PINK1 and mitochondrial complex I. Is a negative regulator of mitochondrial respiration able to modulate the balance between oxidative phosphorylation and aerobic glycolysis. The impact of TRAP1 on mitochondrial respiration is probably mediated by modulation of mitochondrial SRC and inhibition of SDHA.</text>
</comment>
<dbReference type="Gene3D" id="3.40.50.11260">
    <property type="match status" value="1"/>
</dbReference>
<dbReference type="SUPFAM" id="SSF54211">
    <property type="entry name" value="Ribosomal protein S5 domain 2-like"/>
    <property type="match status" value="1"/>
</dbReference>
<dbReference type="HAMAP" id="MF_00505">
    <property type="entry name" value="HSP90"/>
    <property type="match status" value="1"/>
</dbReference>
<keyword evidence="4" id="KW-0597">Phosphoprotein</keyword>
<dbReference type="InterPro" id="IPR036890">
    <property type="entry name" value="HATPase_C_sf"/>
</dbReference>
<feature type="binding site" evidence="18">
    <location>
        <position position="115"/>
    </location>
    <ligand>
        <name>ATP</name>
        <dbReference type="ChEBI" id="CHEBI:30616"/>
    </ligand>
</feature>
<evidence type="ECO:0000256" key="5">
    <source>
        <dbReference type="ARBA" id="ARBA00022741"/>
    </source>
</evidence>
<accession>A0A3Q8HFI0</accession>
<evidence type="ECO:0000256" key="10">
    <source>
        <dbReference type="ARBA" id="ARBA00023128"/>
    </source>
</evidence>
<keyword evidence="9" id="KW-0007">Acetylation</keyword>
<dbReference type="Pfam" id="PF13589">
    <property type="entry name" value="HATPase_c_3"/>
    <property type="match status" value="1"/>
</dbReference>
<comment type="subunit">
    <text evidence="14">Binds to the intracellular domain of tumor necrosis factor type 1 receptor. Binds to RB1. Interacts with SRC. Interacts with SDHA.</text>
</comment>
<evidence type="ECO:0000256" key="4">
    <source>
        <dbReference type="ARBA" id="ARBA00022553"/>
    </source>
</evidence>
<feature type="binding site" evidence="18">
    <location>
        <position position="254"/>
    </location>
    <ligand>
        <name>ATP</name>
        <dbReference type="ChEBI" id="CHEBI:30616"/>
    </ligand>
</feature>
<evidence type="ECO:0000313" key="19">
    <source>
        <dbReference type="EMBL" id="AXZ96463.1"/>
    </source>
</evidence>
<evidence type="ECO:0000256" key="8">
    <source>
        <dbReference type="ARBA" id="ARBA00022946"/>
    </source>
</evidence>
<dbReference type="GO" id="GO:0005524">
    <property type="term" value="F:ATP binding"/>
    <property type="evidence" value="ECO:0007669"/>
    <property type="project" value="UniProtKB-KW"/>
</dbReference>
<evidence type="ECO:0000256" key="11">
    <source>
        <dbReference type="ARBA" id="ARBA00023136"/>
    </source>
</evidence>
<keyword evidence="12" id="KW-0143">Chaperone</keyword>
<evidence type="ECO:0000256" key="18">
    <source>
        <dbReference type="PIRSR" id="PIRSR002583-1"/>
    </source>
</evidence>
<dbReference type="CDD" id="cd16927">
    <property type="entry name" value="HATPase_Hsp90-like"/>
    <property type="match status" value="1"/>
</dbReference>
<dbReference type="GO" id="GO:0140662">
    <property type="term" value="F:ATP-dependent protein folding chaperone"/>
    <property type="evidence" value="ECO:0007669"/>
    <property type="project" value="InterPro"/>
</dbReference>
<dbReference type="FunFam" id="1.20.120.790:FF:000004">
    <property type="entry name" value="Heat shock protein 75 kDa"/>
    <property type="match status" value="1"/>
</dbReference>
<keyword evidence="6" id="KW-0999">Mitochondrion inner membrane</keyword>
<evidence type="ECO:0000256" key="13">
    <source>
        <dbReference type="ARBA" id="ARBA00057498"/>
    </source>
</evidence>
<evidence type="ECO:0000256" key="2">
    <source>
        <dbReference type="ARBA" id="ARBA00004305"/>
    </source>
</evidence>
<keyword evidence="19" id="KW-0346">Stress response</keyword>
<feature type="binding site" evidence="18">
    <location>
        <begin position="183"/>
        <end position="184"/>
    </location>
    <ligand>
        <name>ATP</name>
        <dbReference type="ChEBI" id="CHEBI:30616"/>
    </ligand>
</feature>
<organism evidence="19">
    <name type="scientific">Neoseiulus barkeri</name>
    <dbReference type="NCBI Taxonomy" id="573039"/>
    <lineage>
        <taxon>Eukaryota</taxon>
        <taxon>Metazoa</taxon>
        <taxon>Ecdysozoa</taxon>
        <taxon>Arthropoda</taxon>
        <taxon>Chelicerata</taxon>
        <taxon>Arachnida</taxon>
        <taxon>Acari</taxon>
        <taxon>Parasitiformes</taxon>
        <taxon>Mesostigmata</taxon>
        <taxon>Gamasina</taxon>
        <taxon>Phytoseioidea</taxon>
        <taxon>Phytoseiidae</taxon>
        <taxon>Amblyseiinae</taxon>
        <taxon>Neoseiulus</taxon>
    </lineage>
</organism>
<dbReference type="InterPro" id="IPR020568">
    <property type="entry name" value="Ribosomal_Su5_D2-typ_SF"/>
</dbReference>
<evidence type="ECO:0000256" key="14">
    <source>
        <dbReference type="ARBA" id="ARBA00066161"/>
    </source>
</evidence>
<protein>
    <recommendedName>
        <fullName evidence="15">Heat shock protein 75 kDa, mitochondrial</fullName>
    </recommendedName>
    <alternativeName>
        <fullName evidence="17">TNFR-associated protein 1</fullName>
    </alternativeName>
    <alternativeName>
        <fullName evidence="16">Tumor necrosis factor type 1 receptor-associated protein</fullName>
    </alternativeName>
</protein>
<dbReference type="PIRSF" id="PIRSF002583">
    <property type="entry name" value="Hsp90"/>
    <property type="match status" value="1"/>
</dbReference>
<dbReference type="FunFam" id="3.30.565.10:FF:000021">
    <property type="entry name" value="Heat shock protein 75 kDa, mitochondrial"/>
    <property type="match status" value="1"/>
</dbReference>
<keyword evidence="10" id="KW-0496">Mitochondrion</keyword>
<dbReference type="GO" id="GO:0019901">
    <property type="term" value="F:protein kinase binding"/>
    <property type="evidence" value="ECO:0007669"/>
    <property type="project" value="UniProtKB-ARBA"/>
</dbReference>
<keyword evidence="7 18" id="KW-0067">ATP-binding</keyword>
<dbReference type="InterPro" id="IPR001404">
    <property type="entry name" value="Hsp90_fam"/>
</dbReference>
<feature type="binding site" evidence="18">
    <location>
        <position position="163"/>
    </location>
    <ligand>
        <name>ATP</name>
        <dbReference type="ChEBI" id="CHEBI:30616"/>
    </ligand>
</feature>
<reference evidence="19" key="1">
    <citation type="submission" date="2017-07" db="EMBL/GenBank/DDBJ databases">
        <authorList>
            <person name="Xu Y.J."/>
        </authorList>
    </citation>
    <scope>NUCLEOTIDE SEQUENCE</scope>
</reference>
<feature type="binding site" evidence="18">
    <location>
        <position position="404"/>
    </location>
    <ligand>
        <name>ATP</name>
        <dbReference type="ChEBI" id="CHEBI:30616"/>
    </ligand>
</feature>
<dbReference type="AlphaFoldDB" id="A0A3Q8HFI0"/>
<dbReference type="SUPFAM" id="SSF55874">
    <property type="entry name" value="ATPase domain of HSP90 chaperone/DNA topoisomerase II/histidine kinase"/>
    <property type="match status" value="1"/>
</dbReference>
<feature type="binding site" evidence="18">
    <location>
        <position position="168"/>
    </location>
    <ligand>
        <name>ATP</name>
        <dbReference type="ChEBI" id="CHEBI:30616"/>
    </ligand>
</feature>
<dbReference type="GO" id="GO:0005743">
    <property type="term" value="C:mitochondrial inner membrane"/>
    <property type="evidence" value="ECO:0007669"/>
    <property type="project" value="UniProtKB-SubCell"/>
</dbReference>
<dbReference type="Gene3D" id="1.20.120.790">
    <property type="entry name" value="Heat shock protein 90, C-terminal domain"/>
    <property type="match status" value="1"/>
</dbReference>
<name>A0A3Q8HFI0_9ACAR</name>
<evidence type="ECO:0000256" key="7">
    <source>
        <dbReference type="ARBA" id="ARBA00022840"/>
    </source>
</evidence>
<evidence type="ECO:0000256" key="6">
    <source>
        <dbReference type="ARBA" id="ARBA00022792"/>
    </source>
</evidence>